<feature type="transmembrane region" description="Helical" evidence="2">
    <location>
        <begin position="173"/>
        <end position="192"/>
    </location>
</feature>
<feature type="compositionally biased region" description="Low complexity" evidence="1">
    <location>
        <begin position="15"/>
        <end position="30"/>
    </location>
</feature>
<accession>A0A7R9WVP3</accession>
<organism evidence="3">
    <name type="scientific">Craspedostauros australis</name>
    <dbReference type="NCBI Taxonomy" id="1486917"/>
    <lineage>
        <taxon>Eukaryota</taxon>
        <taxon>Sar</taxon>
        <taxon>Stramenopiles</taxon>
        <taxon>Ochrophyta</taxon>
        <taxon>Bacillariophyta</taxon>
        <taxon>Bacillariophyceae</taxon>
        <taxon>Bacillariophycidae</taxon>
        <taxon>Naviculales</taxon>
        <taxon>Naviculaceae</taxon>
        <taxon>Craspedostauros</taxon>
    </lineage>
</organism>
<dbReference type="EMBL" id="HBEF01014636">
    <property type="protein sequence ID" value="CAD8337044.1"/>
    <property type="molecule type" value="Transcribed_RNA"/>
</dbReference>
<feature type="transmembrane region" description="Helical" evidence="2">
    <location>
        <begin position="198"/>
        <end position="216"/>
    </location>
</feature>
<gene>
    <name evidence="3" type="ORF">CAUS1442_LOCUS9172</name>
</gene>
<feature type="transmembrane region" description="Helical" evidence="2">
    <location>
        <begin position="72"/>
        <end position="90"/>
    </location>
</feature>
<evidence type="ECO:0000313" key="3">
    <source>
        <dbReference type="EMBL" id="CAD8337044.1"/>
    </source>
</evidence>
<name>A0A7R9WVP3_9STRA</name>
<dbReference type="PANTHER" id="PTHR31303">
    <property type="entry name" value="CTP-DEPENDENT DIACYLGLYCEROL KINASE 1"/>
    <property type="match status" value="1"/>
</dbReference>
<dbReference type="InterPro" id="IPR037997">
    <property type="entry name" value="Dgk1-like"/>
</dbReference>
<feature type="transmembrane region" description="Helical" evidence="2">
    <location>
        <begin position="38"/>
        <end position="60"/>
    </location>
</feature>
<evidence type="ECO:0000256" key="2">
    <source>
        <dbReference type="SAM" id="Phobius"/>
    </source>
</evidence>
<proteinExistence type="predicted"/>
<protein>
    <recommendedName>
        <fullName evidence="4">Dolichol kinase</fullName>
    </recommendedName>
</protein>
<feature type="transmembrane region" description="Helical" evidence="2">
    <location>
        <begin position="102"/>
        <end position="121"/>
    </location>
</feature>
<dbReference type="AlphaFoldDB" id="A0A7R9WVP3"/>
<keyword evidence="2" id="KW-0472">Membrane</keyword>
<keyword evidence="2" id="KW-1133">Transmembrane helix</keyword>
<evidence type="ECO:0000256" key="1">
    <source>
        <dbReference type="SAM" id="MobiDB-lite"/>
    </source>
</evidence>
<dbReference type="PANTHER" id="PTHR31303:SF1">
    <property type="entry name" value="CTP-DEPENDENT DIACYLGLYCEROL KINASE 1"/>
    <property type="match status" value="1"/>
</dbReference>
<keyword evidence="2" id="KW-0812">Transmembrane</keyword>
<sequence length="312" mass="33117">MMVQVNEGPRRRSHSTTQLHDSSSSSSTTTSSTRSKLALLKIFAGGISITALFAKLGVLGTPYTNQMIGQDILAALFCATGAYVVTQLVSVAHNRHGLSSIIARKLIHTLTGPLFTMSWVLFSTNDVGARVFAGLVTMINAYKLYKQATDTDDGGNDISLAKAVSRSGDVKEALGGPFIYIGVLQFLIWAFWRDSMAAVVSICTMCVGDGLADLVGRKYGKNNAWFFASKDNRKSMVGTLAFAVGSFVASVGIIQLFAATGCVTAGVAVTAIWDKLLLICVACSIVELIPFGDDNYTVPIAALILGKLLLPS</sequence>
<feature type="region of interest" description="Disordered" evidence="1">
    <location>
        <begin position="1"/>
        <end position="30"/>
    </location>
</feature>
<dbReference type="GO" id="GO:0004143">
    <property type="term" value="F:ATP-dependent diacylglycerol kinase activity"/>
    <property type="evidence" value="ECO:0007669"/>
    <property type="project" value="InterPro"/>
</dbReference>
<feature type="transmembrane region" description="Helical" evidence="2">
    <location>
        <begin position="237"/>
        <end position="258"/>
    </location>
</feature>
<evidence type="ECO:0008006" key="4">
    <source>
        <dbReference type="Google" id="ProtNLM"/>
    </source>
</evidence>
<reference evidence="3" key="1">
    <citation type="submission" date="2021-01" db="EMBL/GenBank/DDBJ databases">
        <authorList>
            <person name="Corre E."/>
            <person name="Pelletier E."/>
            <person name="Niang G."/>
            <person name="Scheremetjew M."/>
            <person name="Finn R."/>
            <person name="Kale V."/>
            <person name="Holt S."/>
            <person name="Cochrane G."/>
            <person name="Meng A."/>
            <person name="Brown T."/>
            <person name="Cohen L."/>
        </authorList>
    </citation>
    <scope>NUCLEOTIDE SEQUENCE</scope>
    <source>
        <strain evidence="3">CCMP3328</strain>
    </source>
</reference>